<dbReference type="SUPFAM" id="SSF51735">
    <property type="entry name" value="NAD(P)-binding Rossmann-fold domains"/>
    <property type="match status" value="1"/>
</dbReference>
<reference evidence="3 4" key="1">
    <citation type="submission" date="2015-12" db="EMBL/GenBank/DDBJ databases">
        <title>Complete genome of Lacimicrobium alkaliphilum KCTC 32984.</title>
        <authorList>
            <person name="Kim S.-G."/>
            <person name="Lee Y.-J."/>
        </authorList>
    </citation>
    <scope>NUCLEOTIDE SEQUENCE [LARGE SCALE GENOMIC DNA]</scope>
    <source>
        <strain evidence="3 4">YelD216</strain>
    </source>
</reference>
<name>A0A0U3AW47_9ALTE</name>
<dbReference type="InterPro" id="IPR020904">
    <property type="entry name" value="Sc_DH/Rdtase_CS"/>
</dbReference>
<dbReference type="CDD" id="cd05233">
    <property type="entry name" value="SDR_c"/>
    <property type="match status" value="1"/>
</dbReference>
<dbReference type="PRINTS" id="PR00080">
    <property type="entry name" value="SDRFAMILY"/>
</dbReference>
<dbReference type="PROSITE" id="PS00061">
    <property type="entry name" value="ADH_SHORT"/>
    <property type="match status" value="1"/>
</dbReference>
<gene>
    <name evidence="3" type="ORF">AT746_01710</name>
</gene>
<dbReference type="KEGG" id="lal:AT746_01710"/>
<dbReference type="PANTHER" id="PTHR43639">
    <property type="entry name" value="OXIDOREDUCTASE, SHORT-CHAIN DEHYDROGENASE/REDUCTASE FAMILY (AFU_ORTHOLOGUE AFUA_5G02870)"/>
    <property type="match status" value="1"/>
</dbReference>
<dbReference type="Pfam" id="PF13561">
    <property type="entry name" value="adh_short_C2"/>
    <property type="match status" value="1"/>
</dbReference>
<dbReference type="FunFam" id="3.40.50.720:FF:000084">
    <property type="entry name" value="Short-chain dehydrogenase reductase"/>
    <property type="match status" value="1"/>
</dbReference>
<dbReference type="RefSeq" id="WP_062475580.1">
    <property type="nucleotide sequence ID" value="NZ_CP013650.1"/>
</dbReference>
<organism evidence="3 4">
    <name type="scientific">Lacimicrobium alkaliphilum</name>
    <dbReference type="NCBI Taxonomy" id="1526571"/>
    <lineage>
        <taxon>Bacteria</taxon>
        <taxon>Pseudomonadati</taxon>
        <taxon>Pseudomonadota</taxon>
        <taxon>Gammaproteobacteria</taxon>
        <taxon>Alteromonadales</taxon>
        <taxon>Alteromonadaceae</taxon>
        <taxon>Lacimicrobium</taxon>
    </lineage>
</organism>
<dbReference type="InterPro" id="IPR036291">
    <property type="entry name" value="NAD(P)-bd_dom_sf"/>
</dbReference>
<accession>A0A0U3AW47</accession>
<dbReference type="EMBL" id="CP013650">
    <property type="protein sequence ID" value="ALS97120.1"/>
    <property type="molecule type" value="Genomic_DNA"/>
</dbReference>
<dbReference type="Proteomes" id="UP000068447">
    <property type="component" value="Chromosome"/>
</dbReference>
<dbReference type="AlphaFoldDB" id="A0A0U3AW47"/>
<dbReference type="PRINTS" id="PR00081">
    <property type="entry name" value="GDHRDH"/>
</dbReference>
<evidence type="ECO:0000313" key="3">
    <source>
        <dbReference type="EMBL" id="ALS97120.1"/>
    </source>
</evidence>
<dbReference type="GO" id="GO:0016491">
    <property type="term" value="F:oxidoreductase activity"/>
    <property type="evidence" value="ECO:0007669"/>
    <property type="project" value="UniProtKB-KW"/>
</dbReference>
<evidence type="ECO:0000256" key="2">
    <source>
        <dbReference type="ARBA" id="ARBA00023002"/>
    </source>
</evidence>
<evidence type="ECO:0008006" key="5">
    <source>
        <dbReference type="Google" id="ProtNLM"/>
    </source>
</evidence>
<dbReference type="InterPro" id="IPR002347">
    <property type="entry name" value="SDR_fam"/>
</dbReference>
<evidence type="ECO:0000313" key="4">
    <source>
        <dbReference type="Proteomes" id="UP000068447"/>
    </source>
</evidence>
<protein>
    <recommendedName>
        <fullName evidence="5">3-oxoacyl-ACP reductase</fullName>
    </recommendedName>
</protein>
<comment type="similarity">
    <text evidence="1">Belongs to the short-chain dehydrogenases/reductases (SDR) family.</text>
</comment>
<proteinExistence type="inferred from homology"/>
<dbReference type="STRING" id="1526571.AT746_01710"/>
<evidence type="ECO:0000256" key="1">
    <source>
        <dbReference type="ARBA" id="ARBA00006484"/>
    </source>
</evidence>
<keyword evidence="4" id="KW-1185">Reference proteome</keyword>
<keyword evidence="2" id="KW-0560">Oxidoreductase</keyword>
<dbReference type="PANTHER" id="PTHR43639:SF1">
    <property type="entry name" value="SHORT-CHAIN DEHYDROGENASE_REDUCTASE FAMILY PROTEIN"/>
    <property type="match status" value="1"/>
</dbReference>
<sequence length="253" mass="27349">MMPGQYADLKNKHAFITGGGSGIGATMVEAFLEQGCQVTFVDNQADTAQSLLDRLPPEHAQRCHFKPCDVTQVEQLQELITEAAAQHNGLHILINNAASDSRHRLQELTPQQWDLLQSVNLRPHFFTAQAALPWLKQKGGSIINMGSNSALLGLTGYPAYVAAKSAIIGLSKTLARELGTDAIRVNCLLPGWVMTDRQKNLWATEEAVNDCLEQQAIKSTISEQDVAAAALFLASDASRMISGQSLIVDGGRA</sequence>
<dbReference type="Gene3D" id="3.40.50.720">
    <property type="entry name" value="NAD(P)-binding Rossmann-like Domain"/>
    <property type="match status" value="1"/>
</dbReference>